<keyword evidence="2" id="KW-1185">Reference proteome</keyword>
<name>A0ACB9M9N5_9MYRT</name>
<evidence type="ECO:0000313" key="2">
    <source>
        <dbReference type="Proteomes" id="UP001057402"/>
    </source>
</evidence>
<accession>A0ACB9M9N5</accession>
<proteinExistence type="predicted"/>
<organism evidence="1 2">
    <name type="scientific">Melastoma candidum</name>
    <dbReference type="NCBI Taxonomy" id="119954"/>
    <lineage>
        <taxon>Eukaryota</taxon>
        <taxon>Viridiplantae</taxon>
        <taxon>Streptophyta</taxon>
        <taxon>Embryophyta</taxon>
        <taxon>Tracheophyta</taxon>
        <taxon>Spermatophyta</taxon>
        <taxon>Magnoliopsida</taxon>
        <taxon>eudicotyledons</taxon>
        <taxon>Gunneridae</taxon>
        <taxon>Pentapetalae</taxon>
        <taxon>rosids</taxon>
        <taxon>malvids</taxon>
        <taxon>Myrtales</taxon>
        <taxon>Melastomataceae</taxon>
        <taxon>Melastomatoideae</taxon>
        <taxon>Melastomateae</taxon>
        <taxon>Melastoma</taxon>
    </lineage>
</organism>
<dbReference type="Proteomes" id="UP001057402">
    <property type="component" value="Chromosome 10"/>
</dbReference>
<comment type="caution">
    <text evidence="1">The sequence shown here is derived from an EMBL/GenBank/DDBJ whole genome shotgun (WGS) entry which is preliminary data.</text>
</comment>
<sequence>MVSLLTRCWWRSGDALNEYVCVEQDSEVQVGDADISALITSPRMRVLRELERLAVVAEDGRGLEEARRKLVDYRCGDFWVPTGGLTKEEMDIPQANTILLVGLKGSGKSSLVNLMYSVLGRSGIIPFARICSGKSGEPATTMYLEEHNVARSQKGGFCVFDSRGLERTQLHVGLEELLEWMIDGVRHNQPCTRPGDPPTGDDEDHGGISSPRTCSRFVTRNVNCVVVVVDMAEAYKGIVSDNWKQIEALKEIFTCPPIRNLSERPLVVLTHGDKLLPRERIDGRIKICEALGVTESSGAYDIPCLTEYGILPEESDPVAAYAVAELVYRALLTSDRTHMPRRDVKDWAWFALSTALWLLSTIFRWLGDLCAGTGQGSKKKVRKYM</sequence>
<gene>
    <name evidence="1" type="ORF">MLD38_032986</name>
</gene>
<reference evidence="2" key="1">
    <citation type="journal article" date="2023" name="Front. Plant Sci.">
        <title>Chromosomal-level genome assembly of Melastoma candidum provides insights into trichome evolution.</title>
        <authorList>
            <person name="Zhong Y."/>
            <person name="Wu W."/>
            <person name="Sun C."/>
            <person name="Zou P."/>
            <person name="Liu Y."/>
            <person name="Dai S."/>
            <person name="Zhou R."/>
        </authorList>
    </citation>
    <scope>NUCLEOTIDE SEQUENCE [LARGE SCALE GENOMIC DNA]</scope>
</reference>
<dbReference type="EMBL" id="CM042889">
    <property type="protein sequence ID" value="KAI4319385.1"/>
    <property type="molecule type" value="Genomic_DNA"/>
</dbReference>
<protein>
    <submittedName>
        <fullName evidence="1">Uncharacterized protein</fullName>
    </submittedName>
</protein>
<evidence type="ECO:0000313" key="1">
    <source>
        <dbReference type="EMBL" id="KAI4319385.1"/>
    </source>
</evidence>